<evidence type="ECO:0000256" key="1">
    <source>
        <dbReference type="ARBA" id="ARBA00008416"/>
    </source>
</evidence>
<keyword evidence="5" id="KW-1185">Reference proteome</keyword>
<dbReference type="Proteomes" id="UP001336020">
    <property type="component" value="Unassembled WGS sequence"/>
</dbReference>
<name>A0ABU7L3Y3_9NOCA</name>
<dbReference type="PANTHER" id="PTHR43212:SF3">
    <property type="entry name" value="QUERCETIN 2,3-DIOXYGENASE"/>
    <property type="match status" value="1"/>
</dbReference>
<dbReference type="PIRSF" id="PIRSF006232">
    <property type="entry name" value="Pirin"/>
    <property type="match status" value="1"/>
</dbReference>
<dbReference type="Gene3D" id="2.60.120.10">
    <property type="entry name" value="Jelly Rolls"/>
    <property type="match status" value="2"/>
</dbReference>
<dbReference type="RefSeq" id="WP_330131550.1">
    <property type="nucleotide sequence ID" value="NZ_JAUTXY010000001.1"/>
</dbReference>
<organism evidence="4 5">
    <name type="scientific">Rhodococcus artemisiae</name>
    <dbReference type="NCBI Taxonomy" id="714159"/>
    <lineage>
        <taxon>Bacteria</taxon>
        <taxon>Bacillati</taxon>
        <taxon>Actinomycetota</taxon>
        <taxon>Actinomycetes</taxon>
        <taxon>Mycobacteriales</taxon>
        <taxon>Nocardiaceae</taxon>
        <taxon>Rhodococcus</taxon>
    </lineage>
</organism>
<reference evidence="4 5" key="1">
    <citation type="submission" date="2023-07" db="EMBL/GenBank/DDBJ databases">
        <authorList>
            <person name="Girao M."/>
            <person name="Carvalho M.F."/>
        </authorList>
    </citation>
    <scope>NUCLEOTIDE SEQUENCE [LARGE SCALE GENOMIC DNA]</scope>
    <source>
        <strain evidence="4 5">YIM65754</strain>
    </source>
</reference>
<accession>A0ABU7L3Y3</accession>
<dbReference type="CDD" id="cd02910">
    <property type="entry name" value="cupin_Yhhw_N"/>
    <property type="match status" value="1"/>
</dbReference>
<comment type="similarity">
    <text evidence="1 2">Belongs to the pirin family.</text>
</comment>
<dbReference type="InterPro" id="IPR012093">
    <property type="entry name" value="Pirin"/>
</dbReference>
<protein>
    <submittedName>
        <fullName evidence="4">Pirin family protein</fullName>
    </submittedName>
</protein>
<comment type="caution">
    <text evidence="4">The sequence shown here is derived from an EMBL/GenBank/DDBJ whole genome shotgun (WGS) entry which is preliminary data.</text>
</comment>
<evidence type="ECO:0000256" key="2">
    <source>
        <dbReference type="RuleBase" id="RU003457"/>
    </source>
</evidence>
<dbReference type="SUPFAM" id="SSF51182">
    <property type="entry name" value="RmlC-like cupins"/>
    <property type="match status" value="1"/>
</dbReference>
<dbReference type="InterPro" id="IPR014710">
    <property type="entry name" value="RmlC-like_jellyroll"/>
</dbReference>
<gene>
    <name evidence="4" type="ORF">Q7514_01765</name>
</gene>
<proteinExistence type="inferred from homology"/>
<dbReference type="PANTHER" id="PTHR43212">
    <property type="entry name" value="QUERCETIN 2,3-DIOXYGENASE"/>
    <property type="match status" value="1"/>
</dbReference>
<feature type="domain" description="Pirin N-terminal" evidence="3">
    <location>
        <begin position="18"/>
        <end position="140"/>
    </location>
</feature>
<dbReference type="InterPro" id="IPR003829">
    <property type="entry name" value="Pirin_N_dom"/>
</dbReference>
<dbReference type="Pfam" id="PF02678">
    <property type="entry name" value="Pirin"/>
    <property type="match status" value="1"/>
</dbReference>
<dbReference type="EMBL" id="JAUTXY010000001">
    <property type="protein sequence ID" value="MEE2056255.1"/>
    <property type="molecule type" value="Genomic_DNA"/>
</dbReference>
<evidence type="ECO:0000259" key="3">
    <source>
        <dbReference type="Pfam" id="PF02678"/>
    </source>
</evidence>
<sequence length="261" mass="28343">MSTTVHEPHLDVRRADDRLKTKIAWLDSKHSFSFGHHYDPANTHHGVLMVNNDDIVTPGQGFDTHPHQDMEIVTWVLQGSLVHQDSTGHSGVIYPGLAQRMTAGSGILHSEKNDSWRFDGATGLHAERHDTPVHFVQMWVLPDEAGVTPGYEQLEIDHELLSGGLVPIASGMKDHADHAAIRIRNQYAALHVSRMRPGRPVSLPDAPFLHVFVARGDAALEGVGLLAEGDAVRVSGGGGQQLTTDTGAEVLVWEMHATVGG</sequence>
<dbReference type="InterPro" id="IPR011051">
    <property type="entry name" value="RmlC_Cupin_sf"/>
</dbReference>
<evidence type="ECO:0000313" key="5">
    <source>
        <dbReference type="Proteomes" id="UP001336020"/>
    </source>
</evidence>
<evidence type="ECO:0000313" key="4">
    <source>
        <dbReference type="EMBL" id="MEE2056255.1"/>
    </source>
</evidence>